<protein>
    <submittedName>
        <fullName evidence="2">Uncharacterized protein</fullName>
    </submittedName>
</protein>
<evidence type="ECO:0000256" key="1">
    <source>
        <dbReference type="SAM" id="Phobius"/>
    </source>
</evidence>
<name>A0A4Y8CW72_9HELO</name>
<feature type="transmembrane region" description="Helical" evidence="1">
    <location>
        <begin position="14"/>
        <end position="33"/>
    </location>
</feature>
<sequence>MPPLPTQATWSPDVIATVVYRVTMVLVSLTYIWRKYRQPLRTNDCKYLHKIVELLAVRIPTVEVQSDETPEPSPTTSIDPNNILQAVEALGAVATMGLGITDCDGTSNTPSINVEFQPVHNAYLDRRQWFNKSNKDG</sequence>
<dbReference type="AlphaFoldDB" id="A0A4Y8CW72"/>
<evidence type="ECO:0000313" key="2">
    <source>
        <dbReference type="EMBL" id="TEY46162.1"/>
    </source>
</evidence>
<organism evidence="2 3">
    <name type="scientific">Botryotinia calthae</name>
    <dbReference type="NCBI Taxonomy" id="38488"/>
    <lineage>
        <taxon>Eukaryota</taxon>
        <taxon>Fungi</taxon>
        <taxon>Dikarya</taxon>
        <taxon>Ascomycota</taxon>
        <taxon>Pezizomycotina</taxon>
        <taxon>Leotiomycetes</taxon>
        <taxon>Helotiales</taxon>
        <taxon>Sclerotiniaceae</taxon>
        <taxon>Botryotinia</taxon>
    </lineage>
</organism>
<keyword evidence="1" id="KW-1133">Transmembrane helix</keyword>
<dbReference type="Proteomes" id="UP000297299">
    <property type="component" value="Unassembled WGS sequence"/>
</dbReference>
<keyword evidence="3" id="KW-1185">Reference proteome</keyword>
<comment type="caution">
    <text evidence="2">The sequence shown here is derived from an EMBL/GenBank/DDBJ whole genome shotgun (WGS) entry which is preliminary data.</text>
</comment>
<gene>
    <name evidence="2" type="ORF">BOTCAL_0321g00100</name>
</gene>
<dbReference type="EMBL" id="PHWZ01000320">
    <property type="protein sequence ID" value="TEY46162.1"/>
    <property type="molecule type" value="Genomic_DNA"/>
</dbReference>
<evidence type="ECO:0000313" key="3">
    <source>
        <dbReference type="Proteomes" id="UP000297299"/>
    </source>
</evidence>
<proteinExistence type="predicted"/>
<reference evidence="2 3" key="1">
    <citation type="submission" date="2017-11" db="EMBL/GenBank/DDBJ databases">
        <title>Comparative genomics of Botrytis spp.</title>
        <authorList>
            <person name="Valero-Jimenez C.A."/>
            <person name="Tapia P."/>
            <person name="Veloso J."/>
            <person name="Silva-Moreno E."/>
            <person name="Staats M."/>
            <person name="Valdes J.H."/>
            <person name="Van Kan J.A.L."/>
        </authorList>
    </citation>
    <scope>NUCLEOTIDE SEQUENCE [LARGE SCALE GENOMIC DNA]</scope>
    <source>
        <strain evidence="2 3">MUCL2830</strain>
    </source>
</reference>
<dbReference type="OrthoDB" id="3539207at2759"/>
<keyword evidence="1" id="KW-0812">Transmembrane</keyword>
<keyword evidence="1" id="KW-0472">Membrane</keyword>
<accession>A0A4Y8CW72</accession>